<dbReference type="Proteomes" id="UP000515663">
    <property type="component" value="Chromosome"/>
</dbReference>
<name>A0A7D7QZH1_9ACTN</name>
<dbReference type="SUPFAM" id="SSF55718">
    <property type="entry name" value="SCP-like"/>
    <property type="match status" value="1"/>
</dbReference>
<dbReference type="InterPro" id="IPR036527">
    <property type="entry name" value="SCP2_sterol-bd_dom_sf"/>
</dbReference>
<gene>
    <name evidence="1" type="ORF">H1R19_20210</name>
</gene>
<evidence type="ECO:0000313" key="2">
    <source>
        <dbReference type="Proteomes" id="UP000515663"/>
    </source>
</evidence>
<evidence type="ECO:0000313" key="1">
    <source>
        <dbReference type="EMBL" id="QMT01151.1"/>
    </source>
</evidence>
<accession>A0A7D7QZH1</accession>
<keyword evidence="2" id="KW-1185">Reference proteome</keyword>
<dbReference type="AlphaFoldDB" id="A0A7D7QZH1"/>
<sequence length="244" mass="26846">MSTATAAVRVGDRSDTCPQIAADVLERDGLTVPPGSQSFGIVLAGLLTDPIPDAERTTLNWSVDNRITTVDRVQVTTVVTRVAVDGIERHIRLIDDAGQVRESGTETWRSATRVEPVPSLDFCSVEWAAALRDRLHADDAFTSSVSTWDGTIGLRCGAREVHLRVYKGRVIDVTRRTLLGATFTFEAPADTWVDLMLSVDDDFMRRALRGEFSSSGNGYEYLRLTKPLHAIIHHARAMAQEAHS</sequence>
<proteinExistence type="predicted"/>
<dbReference type="EMBL" id="CP059491">
    <property type="protein sequence ID" value="QMT01151.1"/>
    <property type="molecule type" value="Genomic_DNA"/>
</dbReference>
<organism evidence="1 2">
    <name type="scientific">Gordonia jinghuaiqii</name>
    <dbReference type="NCBI Taxonomy" id="2758710"/>
    <lineage>
        <taxon>Bacteria</taxon>
        <taxon>Bacillati</taxon>
        <taxon>Actinomycetota</taxon>
        <taxon>Actinomycetes</taxon>
        <taxon>Mycobacteriales</taxon>
        <taxon>Gordoniaceae</taxon>
        <taxon>Gordonia</taxon>
    </lineage>
</organism>
<dbReference type="RefSeq" id="WP_219849964.1">
    <property type="nucleotide sequence ID" value="NZ_CP059491.1"/>
</dbReference>
<reference evidence="2" key="1">
    <citation type="submission" date="2020-07" db="EMBL/GenBank/DDBJ databases">
        <title>novel species isolated from the respiratory tract of Marmot.</title>
        <authorList>
            <person name="Zhang G."/>
        </authorList>
    </citation>
    <scope>NUCLEOTIDE SEQUENCE [LARGE SCALE GENOMIC DNA]</scope>
    <source>
        <strain evidence="2">686</strain>
    </source>
</reference>
<dbReference type="KEGG" id="gji:H1R19_20210"/>
<dbReference type="Gene3D" id="3.30.1050.10">
    <property type="entry name" value="SCP2 sterol-binding domain"/>
    <property type="match status" value="1"/>
</dbReference>
<protein>
    <submittedName>
        <fullName evidence="1">Uncharacterized protein</fullName>
    </submittedName>
</protein>